<sequence length="65" mass="6724">MTLPTPDLEQRASRVATAGIIAGLVLTATGMMLRSPVAGAAGLIILSVLVLARRPIARMLARRSG</sequence>
<accession>A0ABU0M2C8</accession>
<evidence type="ECO:0000313" key="3">
    <source>
        <dbReference type="Proteomes" id="UP001223743"/>
    </source>
</evidence>
<feature type="transmembrane region" description="Helical" evidence="1">
    <location>
        <begin position="12"/>
        <end position="31"/>
    </location>
</feature>
<feature type="transmembrane region" description="Helical" evidence="1">
    <location>
        <begin position="37"/>
        <end position="56"/>
    </location>
</feature>
<comment type="caution">
    <text evidence="2">The sequence shown here is derived from an EMBL/GenBank/DDBJ whole genome shotgun (WGS) entry which is preliminary data.</text>
</comment>
<keyword evidence="1" id="KW-0812">Transmembrane</keyword>
<name>A0ABU0M2C8_9HYPH</name>
<keyword evidence="1" id="KW-0472">Membrane</keyword>
<gene>
    <name evidence="2" type="ORF">QO015_000700</name>
</gene>
<keyword evidence="1" id="KW-1133">Transmembrane helix</keyword>
<dbReference type="Proteomes" id="UP001223743">
    <property type="component" value="Unassembled WGS sequence"/>
</dbReference>
<reference evidence="2 3" key="1">
    <citation type="submission" date="2023-07" db="EMBL/GenBank/DDBJ databases">
        <title>Genomic Encyclopedia of Type Strains, Phase IV (KMG-IV): sequencing the most valuable type-strain genomes for metagenomic binning, comparative biology and taxonomic classification.</title>
        <authorList>
            <person name="Goeker M."/>
        </authorList>
    </citation>
    <scope>NUCLEOTIDE SEQUENCE [LARGE SCALE GENOMIC DNA]</scope>
    <source>
        <strain evidence="2 3">B1-1</strain>
    </source>
</reference>
<organism evidence="2 3">
    <name type="scientific">Kaistia geumhonensis</name>
    <dbReference type="NCBI Taxonomy" id="410839"/>
    <lineage>
        <taxon>Bacteria</taxon>
        <taxon>Pseudomonadati</taxon>
        <taxon>Pseudomonadota</taxon>
        <taxon>Alphaproteobacteria</taxon>
        <taxon>Hyphomicrobiales</taxon>
        <taxon>Kaistiaceae</taxon>
        <taxon>Kaistia</taxon>
    </lineage>
</organism>
<evidence type="ECO:0000256" key="1">
    <source>
        <dbReference type="SAM" id="Phobius"/>
    </source>
</evidence>
<evidence type="ECO:0000313" key="2">
    <source>
        <dbReference type="EMBL" id="MDQ0515087.1"/>
    </source>
</evidence>
<dbReference type="RefSeq" id="WP_266281439.1">
    <property type="nucleotide sequence ID" value="NZ_JAPKNF010000001.1"/>
</dbReference>
<keyword evidence="3" id="KW-1185">Reference proteome</keyword>
<dbReference type="EMBL" id="JAUSWJ010000001">
    <property type="protein sequence ID" value="MDQ0515087.1"/>
    <property type="molecule type" value="Genomic_DNA"/>
</dbReference>
<protein>
    <submittedName>
        <fullName evidence="2">Uncharacterized protein</fullName>
    </submittedName>
</protein>
<proteinExistence type="predicted"/>